<sequence>MQLTVAFAAMLALASATSNGRFYGKNNPWPKKDCPTTKTCKAVYSTYYKEVPTYYEKTKTETVYKPYTTTIYIDKTLTKTSHLPTTSIGTTTLTYETEIPTKTPIVKTLTTTYLTTYWKDSKVRTTLTSEQPCTFVSNVPQLYTTVEKGSPKAIVTKKLETYVVTKKIPTMTKSPGTVTSTVCSAKEVCPTMIMTTGTTPTATTTRGPQAPGYY</sequence>
<dbReference type="AlphaFoldDB" id="M3CWB9"/>
<dbReference type="STRING" id="692275.M3CWB9"/>
<name>M3CWB9_SPHMS</name>
<dbReference type="EMBL" id="KB456272">
    <property type="protein sequence ID" value="EMF07961.1"/>
    <property type="molecule type" value="Genomic_DNA"/>
</dbReference>
<feature type="signal peptide" evidence="1">
    <location>
        <begin position="1"/>
        <end position="16"/>
    </location>
</feature>
<dbReference type="Proteomes" id="UP000016931">
    <property type="component" value="Unassembled WGS sequence"/>
</dbReference>
<protein>
    <submittedName>
        <fullName evidence="2">Uncharacterized protein</fullName>
    </submittedName>
</protein>
<dbReference type="OMA" id="CKSKDAY"/>
<proteinExistence type="predicted"/>
<keyword evidence="3" id="KW-1185">Reference proteome</keyword>
<organism evidence="2 3">
    <name type="scientific">Sphaerulina musiva (strain SO2202)</name>
    <name type="common">Poplar stem canker fungus</name>
    <name type="synonym">Septoria musiva</name>
    <dbReference type="NCBI Taxonomy" id="692275"/>
    <lineage>
        <taxon>Eukaryota</taxon>
        <taxon>Fungi</taxon>
        <taxon>Dikarya</taxon>
        <taxon>Ascomycota</taxon>
        <taxon>Pezizomycotina</taxon>
        <taxon>Dothideomycetes</taxon>
        <taxon>Dothideomycetidae</taxon>
        <taxon>Mycosphaerellales</taxon>
        <taxon>Mycosphaerellaceae</taxon>
        <taxon>Sphaerulina</taxon>
    </lineage>
</organism>
<evidence type="ECO:0000313" key="2">
    <source>
        <dbReference type="EMBL" id="EMF07961.1"/>
    </source>
</evidence>
<accession>M3CWB9</accession>
<reference evidence="2 3" key="1">
    <citation type="journal article" date="2012" name="PLoS Pathog.">
        <title>Diverse lifestyles and strategies of plant pathogenesis encoded in the genomes of eighteen Dothideomycetes fungi.</title>
        <authorList>
            <person name="Ohm R.A."/>
            <person name="Feau N."/>
            <person name="Henrissat B."/>
            <person name="Schoch C.L."/>
            <person name="Horwitz B.A."/>
            <person name="Barry K.W."/>
            <person name="Condon B.J."/>
            <person name="Copeland A.C."/>
            <person name="Dhillon B."/>
            <person name="Glaser F."/>
            <person name="Hesse C.N."/>
            <person name="Kosti I."/>
            <person name="LaButti K."/>
            <person name="Lindquist E.A."/>
            <person name="Lucas S."/>
            <person name="Salamov A.A."/>
            <person name="Bradshaw R.E."/>
            <person name="Ciuffetti L."/>
            <person name="Hamelin R.C."/>
            <person name="Kema G.H.J."/>
            <person name="Lawrence C."/>
            <person name="Scott J.A."/>
            <person name="Spatafora J.W."/>
            <person name="Turgeon B.G."/>
            <person name="de Wit P.J.G.M."/>
            <person name="Zhong S."/>
            <person name="Goodwin S.B."/>
            <person name="Grigoriev I.V."/>
        </authorList>
    </citation>
    <scope>NUCLEOTIDE SEQUENCE [LARGE SCALE GENOMIC DNA]</scope>
    <source>
        <strain evidence="2 3">SO2202</strain>
    </source>
</reference>
<feature type="chain" id="PRO_5004032894" evidence="1">
    <location>
        <begin position="17"/>
        <end position="214"/>
    </location>
</feature>
<dbReference type="HOGENOM" id="CLU_1289657_0_0_1"/>
<gene>
    <name evidence="2" type="ORF">SEPMUDRAFT_136805</name>
</gene>
<dbReference type="RefSeq" id="XP_016756082.1">
    <property type="nucleotide sequence ID" value="XM_016902802.1"/>
</dbReference>
<evidence type="ECO:0000256" key="1">
    <source>
        <dbReference type="SAM" id="SignalP"/>
    </source>
</evidence>
<keyword evidence="1" id="KW-0732">Signal</keyword>
<evidence type="ECO:0000313" key="3">
    <source>
        <dbReference type="Proteomes" id="UP000016931"/>
    </source>
</evidence>
<dbReference type="GeneID" id="27899939"/>